<feature type="domain" description="Helicase ATP-binding" evidence="13">
    <location>
        <begin position="89"/>
        <end position="284"/>
    </location>
</feature>
<evidence type="ECO:0000256" key="2">
    <source>
        <dbReference type="ARBA" id="ARBA00007650"/>
    </source>
</evidence>
<dbReference type="InterPro" id="IPR027417">
    <property type="entry name" value="P-loop_NTPase"/>
</dbReference>
<dbReference type="NCBIfam" id="TIGR04221">
    <property type="entry name" value="SecA2_Mycobac"/>
    <property type="match status" value="1"/>
</dbReference>
<dbReference type="Pfam" id="PF01043">
    <property type="entry name" value="SecA_PP_bind"/>
    <property type="match status" value="1"/>
</dbReference>
<dbReference type="GO" id="GO:0005829">
    <property type="term" value="C:cytosol"/>
    <property type="evidence" value="ECO:0007669"/>
    <property type="project" value="TreeGrafter"/>
</dbReference>
<comment type="subunit">
    <text evidence="11">Monomer and homodimer. Part of the essential Sec protein translocation apparatus which comprises SecA, SecYEG and auxiliary proteins SecDF. Other proteins may also be involved.</text>
</comment>
<evidence type="ECO:0000256" key="4">
    <source>
        <dbReference type="ARBA" id="ARBA00022475"/>
    </source>
</evidence>
<dbReference type="InterPro" id="IPR011115">
    <property type="entry name" value="SecA_DEAD"/>
</dbReference>
<dbReference type="PRINTS" id="PR00906">
    <property type="entry name" value="SECA"/>
</dbReference>
<gene>
    <name evidence="11" type="primary">secA</name>
    <name evidence="15" type="ORF">BJ999_002575</name>
</gene>
<evidence type="ECO:0000256" key="11">
    <source>
        <dbReference type="HAMAP-Rule" id="MF_01382"/>
    </source>
</evidence>
<reference evidence="15 16" key="1">
    <citation type="submission" date="2020-07" db="EMBL/GenBank/DDBJ databases">
        <title>Sequencing the genomes of 1000 actinobacteria strains.</title>
        <authorList>
            <person name="Klenk H.-P."/>
        </authorList>
    </citation>
    <scope>NUCLEOTIDE SEQUENCE [LARGE SCALE GENOMIC DNA]</scope>
    <source>
        <strain evidence="15 16">DSM 43461</strain>
    </source>
</reference>
<dbReference type="PROSITE" id="PS51192">
    <property type="entry name" value="HELICASE_ATP_BIND_1"/>
    <property type="match status" value="1"/>
</dbReference>
<keyword evidence="8 11" id="KW-1278">Translocase</keyword>
<feature type="binding site" evidence="11">
    <location>
        <position position="87"/>
    </location>
    <ligand>
        <name>ATP</name>
        <dbReference type="ChEBI" id="CHEBI:30616"/>
    </ligand>
</feature>
<dbReference type="GO" id="GO:0043952">
    <property type="term" value="P:protein transport by the Sec complex"/>
    <property type="evidence" value="ECO:0007669"/>
    <property type="project" value="TreeGrafter"/>
</dbReference>
<feature type="region of interest" description="Disordered" evidence="12">
    <location>
        <begin position="491"/>
        <end position="515"/>
    </location>
</feature>
<keyword evidence="7 11" id="KW-0653">Protein transport</keyword>
<dbReference type="Pfam" id="PF07516">
    <property type="entry name" value="SecA_SW"/>
    <property type="match status" value="1"/>
</dbReference>
<dbReference type="GO" id="GO:0005886">
    <property type="term" value="C:plasma membrane"/>
    <property type="evidence" value="ECO:0007669"/>
    <property type="project" value="UniProtKB-SubCell"/>
</dbReference>
<protein>
    <recommendedName>
        <fullName evidence="11">Protein translocase subunit SecA</fullName>
        <ecNumber evidence="11">7.4.2.8</ecNumber>
    </recommendedName>
</protein>
<comment type="similarity">
    <text evidence="2 11">Belongs to the SecA family.</text>
</comment>
<dbReference type="InterPro" id="IPR036670">
    <property type="entry name" value="SecA_X-link_sf"/>
</dbReference>
<dbReference type="InterPro" id="IPR026389">
    <property type="entry name" value="SecA_Actinobact-type"/>
</dbReference>
<dbReference type="Pfam" id="PF21090">
    <property type="entry name" value="P-loop_SecA"/>
    <property type="match status" value="1"/>
</dbReference>
<dbReference type="PROSITE" id="PS01312">
    <property type="entry name" value="SECA"/>
    <property type="match status" value="1"/>
</dbReference>
<dbReference type="SMART" id="SM00957">
    <property type="entry name" value="SecA_DEAD"/>
    <property type="match status" value="1"/>
</dbReference>
<keyword evidence="5 11" id="KW-0547">Nucleotide-binding</keyword>
<organism evidence="15 16">
    <name type="scientific">Actinomadura citrea</name>
    <dbReference type="NCBI Taxonomy" id="46158"/>
    <lineage>
        <taxon>Bacteria</taxon>
        <taxon>Bacillati</taxon>
        <taxon>Actinomycetota</taxon>
        <taxon>Actinomycetes</taxon>
        <taxon>Streptosporangiales</taxon>
        <taxon>Thermomonosporaceae</taxon>
        <taxon>Actinomadura</taxon>
    </lineage>
</organism>
<feature type="binding site" evidence="11">
    <location>
        <begin position="105"/>
        <end position="109"/>
    </location>
    <ligand>
        <name>ATP</name>
        <dbReference type="ChEBI" id="CHEBI:30616"/>
    </ligand>
</feature>
<dbReference type="GO" id="GO:0031522">
    <property type="term" value="C:cell envelope Sec protein transport complex"/>
    <property type="evidence" value="ECO:0007669"/>
    <property type="project" value="UniProtKB-ARBA"/>
</dbReference>
<dbReference type="InterPro" id="IPR044722">
    <property type="entry name" value="SecA_SF2_C"/>
</dbReference>
<dbReference type="CDD" id="cd18803">
    <property type="entry name" value="SF2_C_secA"/>
    <property type="match status" value="1"/>
</dbReference>
<evidence type="ECO:0000313" key="15">
    <source>
        <dbReference type="EMBL" id="NYE12279.1"/>
    </source>
</evidence>
<dbReference type="SUPFAM" id="SSF52540">
    <property type="entry name" value="P-loop containing nucleoside triphosphate hydrolases"/>
    <property type="match status" value="2"/>
</dbReference>
<comment type="function">
    <text evidence="11">Part of the Sec protein translocase complex. Interacts with the SecYEG preprotein conducting channel. Has a central role in coupling the hydrolysis of ATP to the transfer of proteins into and across the cell membrane, serving as an ATP-driven molecular motor driving the stepwise translocation of polypeptide chains across the membrane.</text>
</comment>
<evidence type="ECO:0000256" key="7">
    <source>
        <dbReference type="ARBA" id="ARBA00022927"/>
    </source>
</evidence>
<dbReference type="FunFam" id="3.40.50.300:FF:000113">
    <property type="entry name" value="Preprotein translocase subunit SecA"/>
    <property type="match status" value="1"/>
</dbReference>
<dbReference type="InterPro" id="IPR011130">
    <property type="entry name" value="SecA_preprotein_X-link_dom"/>
</dbReference>
<dbReference type="InterPro" id="IPR036266">
    <property type="entry name" value="SecA_Wing/Scaffold_sf"/>
</dbReference>
<evidence type="ECO:0000256" key="5">
    <source>
        <dbReference type="ARBA" id="ARBA00022741"/>
    </source>
</evidence>
<comment type="subcellular location">
    <subcellularLocation>
        <location evidence="11">Cell membrane</location>
        <topology evidence="11">Peripheral membrane protein</topology>
        <orientation evidence="11">Cytoplasmic side</orientation>
    </subcellularLocation>
    <subcellularLocation>
        <location evidence="11">Cytoplasm</location>
    </subcellularLocation>
    <subcellularLocation>
        <location evidence="1">Membrane</location>
        <topology evidence="1">Peripheral membrane protein</topology>
    </subcellularLocation>
    <text evidence="11">Distribution is 50-50.</text>
</comment>
<dbReference type="GO" id="GO:0005524">
    <property type="term" value="F:ATP binding"/>
    <property type="evidence" value="ECO:0007669"/>
    <property type="project" value="UniProtKB-UniRule"/>
</dbReference>
<evidence type="ECO:0000259" key="13">
    <source>
        <dbReference type="PROSITE" id="PS51192"/>
    </source>
</evidence>
<dbReference type="Proteomes" id="UP000591272">
    <property type="component" value="Unassembled WGS sequence"/>
</dbReference>
<evidence type="ECO:0000256" key="6">
    <source>
        <dbReference type="ARBA" id="ARBA00022840"/>
    </source>
</evidence>
<evidence type="ECO:0000256" key="8">
    <source>
        <dbReference type="ARBA" id="ARBA00022967"/>
    </source>
</evidence>
<keyword evidence="6 11" id="KW-0067">ATP-binding</keyword>
<evidence type="ECO:0000256" key="10">
    <source>
        <dbReference type="ARBA" id="ARBA00023136"/>
    </source>
</evidence>
<comment type="catalytic activity">
    <reaction evidence="11">
        <text>ATP + H2O + cellular proteinSide 1 = ADP + phosphate + cellular proteinSide 2.</text>
        <dbReference type="EC" id="7.4.2.8"/>
    </reaction>
</comment>
<evidence type="ECO:0000256" key="1">
    <source>
        <dbReference type="ARBA" id="ARBA00004170"/>
    </source>
</evidence>
<dbReference type="InterPro" id="IPR011116">
    <property type="entry name" value="SecA_Wing/Scaffold"/>
</dbReference>
<evidence type="ECO:0000256" key="9">
    <source>
        <dbReference type="ARBA" id="ARBA00023010"/>
    </source>
</evidence>
<dbReference type="PANTHER" id="PTHR30612:SF0">
    <property type="entry name" value="CHLOROPLAST PROTEIN-TRANSPORTING ATPASE"/>
    <property type="match status" value="1"/>
</dbReference>
<sequence length="784" mass="84013">MTNRGDVMALRDRLRRLVQKPGSVDLAPLRALVDEAATRESRVRELPDAELTAAASALREKEDLAELCALGREAARRALGERPFDVQLVGTLALLSGHVAEMATGEGKTLAGALAAAGYALRGHRVHVMSVNDYLARRDAEWMGPLYAMLGVTVGWVGQSSTPAERREAYRADVTYAPVSEVGFDLLRDRLATGAAARVLPEPSVALIDEADSVLVDEAMVPLVLAGADDSGGADPQHADLVRRLRPGLHYATDDEARNVQLTATGAREVERVLGLDLYAPENLAVLTAVNVALHAEVLLHRDVDYIVRDGAVKLVSESRGRVALLQRWPDGLQAAVEAKEALDASPSGEILDSITVQELIGRYPVRCGMTGTAMAVAGQLTEFYSLRIAVVPPNRPCVREDEPDRLYATVADKEVAIVEEIAAAHAGGRPVLVGTGDVAESERLARRLARAGLDRVVLNAKNDAEEAAIIAEAGAHGAITVSTQMAGRGTDIRLGGSPSPSAPGTAPAERDGTDHDRVARAGGLLVIGTGRYHSSRLDDQLRGRAGRQGDPGGSVFFTSLQDDLVTRYAPDEESKASTGDEGLITDKGAHWIVGHAQRVAEGVDLELHRNTWRYNHLIGLQRREVLAERDAVLNGDAADRAMAADAPERHAELTAIAGADAVAGAARQIVLYQLDRCWAEHLAFLADLREGIHLRSLGRGLDPLIEFNREAVPAGKRLLADARKRSAAAFEALTASKDGVDLDSAGLKRPSATWTYLVHDNPFGSLDERALRGLIAMFRGRRR</sequence>
<keyword evidence="16" id="KW-1185">Reference proteome</keyword>
<dbReference type="GO" id="GO:0065002">
    <property type="term" value="P:intracellular protein transmembrane transport"/>
    <property type="evidence" value="ECO:0007669"/>
    <property type="project" value="UniProtKB-UniRule"/>
</dbReference>
<keyword evidence="10 11" id="KW-0472">Membrane</keyword>
<feature type="compositionally biased region" description="Low complexity" evidence="12">
    <location>
        <begin position="496"/>
        <end position="508"/>
    </location>
</feature>
<evidence type="ECO:0000256" key="3">
    <source>
        <dbReference type="ARBA" id="ARBA00022448"/>
    </source>
</evidence>
<dbReference type="PANTHER" id="PTHR30612">
    <property type="entry name" value="SECA INNER MEMBRANE COMPONENT OF SEC PROTEIN SECRETION SYSTEM"/>
    <property type="match status" value="1"/>
</dbReference>
<dbReference type="InterPro" id="IPR014018">
    <property type="entry name" value="SecA_motor_DEAD"/>
</dbReference>
<dbReference type="Gene3D" id="3.90.1440.10">
    <property type="entry name" value="SecA, preprotein cross-linking domain"/>
    <property type="match status" value="1"/>
</dbReference>
<dbReference type="EC" id="7.4.2.8" evidence="11"/>
<name>A0A7Y9KE61_9ACTN</name>
<dbReference type="PROSITE" id="PS51196">
    <property type="entry name" value="SECA_MOTOR_DEAD"/>
    <property type="match status" value="1"/>
</dbReference>
<keyword evidence="9 11" id="KW-0811">Translocation</keyword>
<dbReference type="GO" id="GO:0017038">
    <property type="term" value="P:protein import"/>
    <property type="evidence" value="ECO:0007669"/>
    <property type="project" value="InterPro"/>
</dbReference>
<dbReference type="InterPro" id="IPR000185">
    <property type="entry name" value="SecA"/>
</dbReference>
<feature type="domain" description="SecA family profile" evidence="14">
    <location>
        <begin position="11"/>
        <end position="586"/>
    </location>
</feature>
<dbReference type="InterPro" id="IPR014001">
    <property type="entry name" value="Helicase_ATP-bd"/>
</dbReference>
<evidence type="ECO:0000259" key="14">
    <source>
        <dbReference type="PROSITE" id="PS51196"/>
    </source>
</evidence>
<evidence type="ECO:0000313" key="16">
    <source>
        <dbReference type="Proteomes" id="UP000591272"/>
    </source>
</evidence>
<dbReference type="EMBL" id="JACCBT010000001">
    <property type="protein sequence ID" value="NYE12279.1"/>
    <property type="molecule type" value="Genomic_DNA"/>
</dbReference>
<accession>A0A7Y9KE61</accession>
<dbReference type="CDD" id="cd17928">
    <property type="entry name" value="DEXDc_SecA"/>
    <property type="match status" value="1"/>
</dbReference>
<keyword evidence="4 11" id="KW-1003">Cell membrane</keyword>
<comment type="caution">
    <text evidence="15">The sequence shown here is derived from an EMBL/GenBank/DDBJ whole genome shotgun (WGS) entry which is preliminary data.</text>
</comment>
<dbReference type="SUPFAM" id="SSF81886">
    <property type="entry name" value="Helical scaffold and wing domains of SecA"/>
    <property type="match status" value="1"/>
</dbReference>
<dbReference type="InterPro" id="IPR020937">
    <property type="entry name" value="SecA_CS"/>
</dbReference>
<evidence type="ECO:0000256" key="12">
    <source>
        <dbReference type="SAM" id="MobiDB-lite"/>
    </source>
</evidence>
<keyword evidence="3 11" id="KW-0813">Transport</keyword>
<dbReference type="SUPFAM" id="SSF81767">
    <property type="entry name" value="Pre-protein crosslinking domain of SecA"/>
    <property type="match status" value="1"/>
</dbReference>
<feature type="binding site" evidence="11">
    <location>
        <position position="492"/>
    </location>
    <ligand>
        <name>ATP</name>
        <dbReference type="ChEBI" id="CHEBI:30616"/>
    </ligand>
</feature>
<dbReference type="GO" id="GO:0008564">
    <property type="term" value="F:protein-exporting ATPase activity"/>
    <property type="evidence" value="ECO:0007669"/>
    <property type="project" value="UniProtKB-EC"/>
</dbReference>
<keyword evidence="11" id="KW-0963">Cytoplasm</keyword>
<dbReference type="Gene3D" id="1.10.3060.10">
    <property type="entry name" value="Helical scaffold and wing domains of SecA"/>
    <property type="match status" value="1"/>
</dbReference>
<dbReference type="GO" id="GO:0006605">
    <property type="term" value="P:protein targeting"/>
    <property type="evidence" value="ECO:0007669"/>
    <property type="project" value="UniProtKB-UniRule"/>
</dbReference>
<dbReference type="AlphaFoldDB" id="A0A7Y9KE61"/>
<dbReference type="Gene3D" id="3.40.50.300">
    <property type="entry name" value="P-loop containing nucleotide triphosphate hydrolases"/>
    <property type="match status" value="2"/>
</dbReference>
<dbReference type="HAMAP" id="MF_01382">
    <property type="entry name" value="SecA"/>
    <property type="match status" value="1"/>
</dbReference>
<proteinExistence type="inferred from homology"/>
<dbReference type="Pfam" id="PF07517">
    <property type="entry name" value="SecA_DEAD"/>
    <property type="match status" value="1"/>
</dbReference>
<dbReference type="SMART" id="SM00958">
    <property type="entry name" value="SecA_PP_bind"/>
    <property type="match status" value="1"/>
</dbReference>